<dbReference type="InterPro" id="IPR006311">
    <property type="entry name" value="TAT_signal"/>
</dbReference>
<dbReference type="GO" id="GO:0005576">
    <property type="term" value="C:extracellular region"/>
    <property type="evidence" value="ECO:0007669"/>
    <property type="project" value="UniProtKB-SubCell"/>
</dbReference>
<name>A0A1A5X1W5_9BURK</name>
<feature type="signal peptide" evidence="3">
    <location>
        <begin position="1"/>
        <end position="38"/>
    </location>
</feature>
<dbReference type="EMBL" id="FNZM01000004">
    <property type="protein sequence ID" value="SEJ37638.1"/>
    <property type="molecule type" value="Genomic_DNA"/>
</dbReference>
<dbReference type="InterPro" id="IPR011042">
    <property type="entry name" value="6-blade_b-propeller_TolB-like"/>
</dbReference>
<protein>
    <submittedName>
        <fullName evidence="4">Major royal jelly protein</fullName>
    </submittedName>
</protein>
<evidence type="ECO:0000313" key="4">
    <source>
        <dbReference type="EMBL" id="SEJ37638.1"/>
    </source>
</evidence>
<keyword evidence="3" id="KW-0732">Signal</keyword>
<dbReference type="PANTHER" id="PTHR10009">
    <property type="entry name" value="PROTEIN YELLOW-RELATED"/>
    <property type="match status" value="1"/>
</dbReference>
<evidence type="ECO:0000313" key="5">
    <source>
        <dbReference type="Proteomes" id="UP000183529"/>
    </source>
</evidence>
<dbReference type="AlphaFoldDB" id="A0A1A5X1W5"/>
<gene>
    <name evidence="4" type="ORF">SAMN05216550_104217</name>
</gene>
<dbReference type="PANTHER" id="PTHR10009:SF18">
    <property type="entry name" value="PROTEIN YELLOW-LIKE PROTEIN"/>
    <property type="match status" value="1"/>
</dbReference>
<dbReference type="Pfam" id="PF03022">
    <property type="entry name" value="MRJP"/>
    <property type="match status" value="1"/>
</dbReference>
<feature type="chain" id="PRO_5015053498" evidence="3">
    <location>
        <begin position="39"/>
        <end position="407"/>
    </location>
</feature>
<accession>A0A1A5X1W5</accession>
<comment type="caution">
    <text evidence="4">The sequence shown here is derived from an EMBL/GenBank/DDBJ whole genome shotgun (WGS) entry which is preliminary data.</text>
</comment>
<keyword evidence="2" id="KW-0964">Secreted</keyword>
<dbReference type="OrthoDB" id="9797664at2"/>
<sequence>MDAVHSFLRSRRRFVAGLGAAVYSAAFPALLSANAAHAASAANPADAKQPAPTGAKLETVATFGDDFRLVGIGVSKAGRVFATAPSSVHRSRFSVVEVDLRSGSLLPFPDTRWNTYQPNRPGERQWISAQALWVDERDRLWVLDSSLPSVDQRLQPPKLVQFDIGKATPVRTYTFESAITPADSINDVRIDLQHGYAFISNAGNRGGVVVARLSDGRARLVLAGDRSSVSDPQQHLMFGDRVARKLDGQVLVLQTDGIALSPQRDWLYYRPLTDHHYWRAPIEALIDESLSPQALAKRVQYLGDYALTGGLLMGADGTLYGGDLEKRTVVALTLVARNGKPAFTQRTLVDEPGKVSWADGFALQNDYLYFADSHLHELNFSNGYPRKGRFAIFRVKLPPQPPGLFAG</sequence>
<comment type="subcellular location">
    <subcellularLocation>
        <location evidence="1">Secreted</location>
    </subcellularLocation>
</comment>
<evidence type="ECO:0000256" key="1">
    <source>
        <dbReference type="ARBA" id="ARBA00004613"/>
    </source>
</evidence>
<proteinExistence type="predicted"/>
<dbReference type="Proteomes" id="UP000183529">
    <property type="component" value="Unassembled WGS sequence"/>
</dbReference>
<evidence type="ECO:0000256" key="3">
    <source>
        <dbReference type="SAM" id="SignalP"/>
    </source>
</evidence>
<dbReference type="Gene3D" id="2.120.10.30">
    <property type="entry name" value="TolB, C-terminal domain"/>
    <property type="match status" value="1"/>
</dbReference>
<dbReference type="PROSITE" id="PS51318">
    <property type="entry name" value="TAT"/>
    <property type="match status" value="1"/>
</dbReference>
<dbReference type="RefSeq" id="WP_065065410.1">
    <property type="nucleotide sequence ID" value="NZ_CADFGN010000007.1"/>
</dbReference>
<dbReference type="SUPFAM" id="SSF63829">
    <property type="entry name" value="Calcium-dependent phosphotriesterase"/>
    <property type="match status" value="1"/>
</dbReference>
<reference evidence="4 5" key="1">
    <citation type="submission" date="2016-10" db="EMBL/GenBank/DDBJ databases">
        <authorList>
            <person name="Varghese N."/>
            <person name="Submissions S."/>
        </authorList>
    </citation>
    <scope>NUCLEOTIDE SEQUENCE [LARGE SCALE GENOMIC DNA]</scope>
    <source>
        <strain evidence="4 5">LMG 22274</strain>
    </source>
</reference>
<evidence type="ECO:0000256" key="2">
    <source>
        <dbReference type="ARBA" id="ARBA00022525"/>
    </source>
</evidence>
<dbReference type="InterPro" id="IPR017996">
    <property type="entry name" value="MRJP/yellow-related"/>
</dbReference>
<organism evidence="4 5">
    <name type="scientific">Paraburkholderia tropica</name>
    <dbReference type="NCBI Taxonomy" id="92647"/>
    <lineage>
        <taxon>Bacteria</taxon>
        <taxon>Pseudomonadati</taxon>
        <taxon>Pseudomonadota</taxon>
        <taxon>Betaproteobacteria</taxon>
        <taxon>Burkholderiales</taxon>
        <taxon>Burkholderiaceae</taxon>
        <taxon>Paraburkholderia</taxon>
    </lineage>
</organism>